<dbReference type="GO" id="GO:0004674">
    <property type="term" value="F:protein serine/threonine kinase activity"/>
    <property type="evidence" value="ECO:0007669"/>
    <property type="project" value="UniProtKB-KW"/>
</dbReference>
<dbReference type="PANTHER" id="PTHR43289:SF6">
    <property type="entry name" value="SERINE_THREONINE-PROTEIN KINASE NEKL-3"/>
    <property type="match status" value="1"/>
</dbReference>
<feature type="domain" description="Protein kinase" evidence="9">
    <location>
        <begin position="1"/>
        <end position="161"/>
    </location>
</feature>
<evidence type="ECO:0000256" key="2">
    <source>
        <dbReference type="ARBA" id="ARBA00022527"/>
    </source>
</evidence>
<dbReference type="InterPro" id="IPR000719">
    <property type="entry name" value="Prot_kinase_dom"/>
</dbReference>
<evidence type="ECO:0000259" key="9">
    <source>
        <dbReference type="PROSITE" id="PS50011"/>
    </source>
</evidence>
<gene>
    <name evidence="10" type="ORF">H0P51_12735</name>
</gene>
<reference evidence="11" key="2">
    <citation type="submission" date="2023-07" db="EMBL/GenBank/DDBJ databases">
        <title>Description of Mycobacterium gordonae subsp. intergordonae subsp.nov. and Mycobacterium gordonae subsp. gordonae subsp. nov.</title>
        <authorList>
            <person name="Huang H."/>
        </authorList>
    </citation>
    <scope>NUCLEOTIDE SEQUENCE [LARGE SCALE GENOMIC DNA]</scope>
    <source>
        <strain evidence="11">24</strain>
    </source>
</reference>
<sequence>MTTGGHTSDLKTVLVQGGPLEPRRAVDLLRRIAAAVDDAHANHRVHRGITTATILLAGDGSVYLADSSGATPSTDHTRALMVNTEAAYRADIYALAAVLYECLTGQPPNPILPGGAVPRASERRAGLTTAFDDVLARGLAANSDDRYRSAAELTDAAHRALVATPSSKSTIQAAAPAVPSDAATRTLQLPPDSATVNAPPRTPAHRPAMAMPHPHPVPLPAPPQPRRHRRIAPVIAAIAIIGVVVAGAIAIPRLVGHTRPSDHPTVTKGRSYTAKPIELPFPAFKDSKSVAVDKAGNVYVLAAPLQSGDTGVFDIAATNLYKLAAGATAATVVDFPGAEFRGASDITVDTAGNLYYSDGADVYVLEAGKSGPMRLPFRGFTTIRAIATDSSNNTYAVGSTSGVGLRLEYKAAKLRFGDSRPVDLPFRGLRLPRGIAVDKTGTIYVSTSFENSGKGQLVKLAAGATASEPVAIPGVIEPNRIAIDSDGNVFVGDGFGKGFFMLPARGGIPVKVPLGANTNAVAVGPGDAVYVLTTAQSNRSGQFTRPGQALKLVPDH</sequence>
<dbReference type="RefSeq" id="WP_180918396.1">
    <property type="nucleotide sequence ID" value="NZ_CP059165.1"/>
</dbReference>
<dbReference type="KEGG" id="mgor:H0P51_12735"/>
<keyword evidence="11" id="KW-1185">Reference proteome</keyword>
<dbReference type="Gene3D" id="1.10.510.10">
    <property type="entry name" value="Transferase(Phosphotransferase) domain 1"/>
    <property type="match status" value="1"/>
</dbReference>
<evidence type="ECO:0000256" key="5">
    <source>
        <dbReference type="ARBA" id="ARBA00022777"/>
    </source>
</evidence>
<evidence type="ECO:0000313" key="11">
    <source>
        <dbReference type="Proteomes" id="UP000510682"/>
    </source>
</evidence>
<dbReference type="PROSITE" id="PS50011">
    <property type="entry name" value="PROTEIN_KINASE_DOM"/>
    <property type="match status" value="1"/>
</dbReference>
<feature type="transmembrane region" description="Helical" evidence="8">
    <location>
        <begin position="231"/>
        <end position="251"/>
    </location>
</feature>
<dbReference type="Proteomes" id="UP000510682">
    <property type="component" value="Chromosome"/>
</dbReference>
<keyword evidence="8" id="KW-0472">Membrane</keyword>
<dbReference type="Gene3D" id="2.40.10.500">
    <property type="match status" value="1"/>
</dbReference>
<proteinExistence type="predicted"/>
<dbReference type="InterPro" id="IPR011009">
    <property type="entry name" value="Kinase-like_dom_sf"/>
</dbReference>
<organism evidence="10 11">
    <name type="scientific">Mycobacterium vicinigordonae</name>
    <dbReference type="NCBI Taxonomy" id="1719132"/>
    <lineage>
        <taxon>Bacteria</taxon>
        <taxon>Bacillati</taxon>
        <taxon>Actinomycetota</taxon>
        <taxon>Actinomycetes</taxon>
        <taxon>Mycobacteriales</taxon>
        <taxon>Mycobacteriaceae</taxon>
        <taxon>Mycobacterium</taxon>
    </lineage>
</organism>
<evidence type="ECO:0000256" key="3">
    <source>
        <dbReference type="ARBA" id="ARBA00022679"/>
    </source>
</evidence>
<reference evidence="11" key="1">
    <citation type="submission" date="2020-07" db="EMBL/GenBank/DDBJ databases">
        <title>Description of Mycobacterium gordonae subsp. intergordonae subsp.nov. and Mycobacterium gordonae subsp. gordonae subsp. nov.</title>
        <authorList>
            <person name="Yu X."/>
        </authorList>
    </citation>
    <scope>NUCLEOTIDE SEQUENCE [LARGE SCALE GENOMIC DNA]</scope>
    <source>
        <strain evidence="11">24</strain>
    </source>
</reference>
<dbReference type="PANTHER" id="PTHR43289">
    <property type="entry name" value="MITOGEN-ACTIVATED PROTEIN KINASE KINASE KINASE 20-RELATED"/>
    <property type="match status" value="1"/>
</dbReference>
<keyword evidence="5" id="KW-0418">Kinase</keyword>
<evidence type="ECO:0000256" key="7">
    <source>
        <dbReference type="SAM" id="MobiDB-lite"/>
    </source>
</evidence>
<dbReference type="Gene3D" id="2.120.10.30">
    <property type="entry name" value="TolB, C-terminal domain"/>
    <property type="match status" value="1"/>
</dbReference>
<evidence type="ECO:0000256" key="1">
    <source>
        <dbReference type="ARBA" id="ARBA00012513"/>
    </source>
</evidence>
<keyword evidence="2" id="KW-0723">Serine/threonine-protein kinase</keyword>
<dbReference type="GO" id="GO:0005524">
    <property type="term" value="F:ATP binding"/>
    <property type="evidence" value="ECO:0007669"/>
    <property type="project" value="UniProtKB-KW"/>
</dbReference>
<dbReference type="SUPFAM" id="SSF101898">
    <property type="entry name" value="NHL repeat"/>
    <property type="match status" value="1"/>
</dbReference>
<evidence type="ECO:0000256" key="8">
    <source>
        <dbReference type="SAM" id="Phobius"/>
    </source>
</evidence>
<accession>A0A7D6E2Z5</accession>
<evidence type="ECO:0000256" key="4">
    <source>
        <dbReference type="ARBA" id="ARBA00022741"/>
    </source>
</evidence>
<evidence type="ECO:0000256" key="6">
    <source>
        <dbReference type="ARBA" id="ARBA00022840"/>
    </source>
</evidence>
<keyword evidence="8" id="KW-1133">Transmembrane helix</keyword>
<dbReference type="SUPFAM" id="SSF56112">
    <property type="entry name" value="Protein kinase-like (PK-like)"/>
    <property type="match status" value="1"/>
</dbReference>
<dbReference type="InterPro" id="IPR011042">
    <property type="entry name" value="6-blade_b-propeller_TolB-like"/>
</dbReference>
<keyword evidence="8" id="KW-0812">Transmembrane</keyword>
<feature type="region of interest" description="Disordered" evidence="7">
    <location>
        <begin position="190"/>
        <end position="209"/>
    </location>
</feature>
<keyword evidence="3" id="KW-0808">Transferase</keyword>
<evidence type="ECO:0000313" key="10">
    <source>
        <dbReference type="EMBL" id="QLL09650.1"/>
    </source>
</evidence>
<name>A0A7D6E2Z5_9MYCO</name>
<dbReference type="EMBL" id="CP059165">
    <property type="protein sequence ID" value="QLL09650.1"/>
    <property type="molecule type" value="Genomic_DNA"/>
</dbReference>
<dbReference type="AlphaFoldDB" id="A0A7D6E2Z5"/>
<keyword evidence="6" id="KW-0067">ATP-binding</keyword>
<keyword evidence="4" id="KW-0547">Nucleotide-binding</keyword>
<dbReference type="EC" id="2.7.11.1" evidence="1"/>
<protein>
    <recommendedName>
        <fullName evidence="1">non-specific serine/threonine protein kinase</fullName>
        <ecNumber evidence="1">2.7.11.1</ecNumber>
    </recommendedName>
</protein>